<accession>A0A939BSR1</accession>
<dbReference type="RefSeq" id="WP_204518736.1">
    <property type="nucleotide sequence ID" value="NZ_BAABIN010000005.1"/>
</dbReference>
<proteinExistence type="predicted"/>
<dbReference type="EMBL" id="JAFBEB010000008">
    <property type="protein sequence ID" value="MBM7591002.1"/>
    <property type="molecule type" value="Genomic_DNA"/>
</dbReference>
<evidence type="ECO:0000313" key="2">
    <source>
        <dbReference type="Proteomes" id="UP000717624"/>
    </source>
</evidence>
<gene>
    <name evidence="1" type="ORF">JOD01_002614</name>
</gene>
<evidence type="ECO:0000313" key="1">
    <source>
        <dbReference type="EMBL" id="MBM7591002.1"/>
    </source>
</evidence>
<reference evidence="1" key="1">
    <citation type="submission" date="2021-01" db="EMBL/GenBank/DDBJ databases">
        <title>Genomic Encyclopedia of Type Strains, Phase IV (KMG-IV): sequencing the most valuable type-strain genomes for metagenomic binning, comparative biology and taxonomic classification.</title>
        <authorList>
            <person name="Goeker M."/>
        </authorList>
    </citation>
    <scope>NUCLEOTIDE SEQUENCE</scope>
    <source>
        <strain evidence="1">DSM 25523</strain>
    </source>
</reference>
<dbReference type="AlphaFoldDB" id="A0A939BSR1"/>
<organism evidence="1 2">
    <name type="scientific">Brevibacillus fulvus</name>
    <dbReference type="NCBI Taxonomy" id="1125967"/>
    <lineage>
        <taxon>Bacteria</taxon>
        <taxon>Bacillati</taxon>
        <taxon>Bacillota</taxon>
        <taxon>Bacilli</taxon>
        <taxon>Bacillales</taxon>
        <taxon>Paenibacillaceae</taxon>
        <taxon>Brevibacillus</taxon>
    </lineage>
</organism>
<name>A0A939BSR1_9BACL</name>
<comment type="caution">
    <text evidence="1">The sequence shown here is derived from an EMBL/GenBank/DDBJ whole genome shotgun (WGS) entry which is preliminary data.</text>
</comment>
<sequence length="180" mass="19900">MTQSLAELQQSADELLKSTEPFAETSTSALLFNLGNSGSDIPLLSKQTSRLVDLYNQLVNKMSKLPAAEPFSTRMKTSLQQCRAQLEQLGIHADEQGLLALNQQQLNESATADFSAVLKALAGPTGWAGQLRQQALSWKQTPLTNWLSDGTIEHPYKKARLSSFFLTESLYSGLFFNQLF</sequence>
<keyword evidence="2" id="KW-1185">Reference proteome</keyword>
<protein>
    <submittedName>
        <fullName evidence="1">Uncharacterized protein</fullName>
    </submittedName>
</protein>
<dbReference type="Proteomes" id="UP000717624">
    <property type="component" value="Unassembled WGS sequence"/>
</dbReference>